<dbReference type="InterPro" id="IPR029016">
    <property type="entry name" value="GAF-like_dom_sf"/>
</dbReference>
<dbReference type="PROSITE" id="PS00126">
    <property type="entry name" value="PDEASE_I_1"/>
    <property type="match status" value="1"/>
</dbReference>
<dbReference type="Proteomes" id="UP000001542">
    <property type="component" value="Unassembled WGS sequence"/>
</dbReference>
<feature type="region of interest" description="Disordered" evidence="8">
    <location>
        <begin position="756"/>
        <end position="775"/>
    </location>
</feature>
<reference evidence="10" key="1">
    <citation type="submission" date="2006-10" db="EMBL/GenBank/DDBJ databases">
        <authorList>
            <person name="Amadeo P."/>
            <person name="Zhao Q."/>
            <person name="Wortman J."/>
            <person name="Fraser-Liggett C."/>
            <person name="Carlton J."/>
        </authorList>
    </citation>
    <scope>NUCLEOTIDE SEQUENCE</scope>
    <source>
        <strain evidence="10">G3</strain>
    </source>
</reference>
<keyword evidence="2 6" id="KW-0479">Metal-binding</keyword>
<dbReference type="Gene3D" id="1.10.1300.10">
    <property type="entry name" value="3'5'-cyclic nucleotide phosphodiesterase, catalytic domain"/>
    <property type="match status" value="1"/>
</dbReference>
<evidence type="ECO:0000259" key="9">
    <source>
        <dbReference type="PROSITE" id="PS51845"/>
    </source>
</evidence>
<proteinExistence type="inferred from homology"/>
<dbReference type="InterPro" id="IPR002073">
    <property type="entry name" value="PDEase_catalytic_dom"/>
</dbReference>
<feature type="binding site" evidence="6">
    <location>
        <position position="1238"/>
    </location>
    <ligand>
        <name>Zn(2+)</name>
        <dbReference type="ChEBI" id="CHEBI:29105"/>
        <label>1</label>
    </ligand>
</feature>
<dbReference type="InterPro" id="IPR023174">
    <property type="entry name" value="PDEase_CS"/>
</dbReference>
<comment type="cofactor">
    <cofactor evidence="7">
        <name>a divalent metal cation</name>
        <dbReference type="ChEBI" id="CHEBI:60240"/>
    </cofactor>
    <text evidence="7">Binds 2 divalent metal cations per subunit. Site 1 may preferentially bind zinc ions, while site 2 has a preference for magnesium and/or manganese ions.</text>
</comment>
<dbReference type="SUPFAM" id="SSF109604">
    <property type="entry name" value="HD-domain/PDEase-like"/>
    <property type="match status" value="1"/>
</dbReference>
<dbReference type="SMART" id="SM00471">
    <property type="entry name" value="HDc"/>
    <property type="match status" value="1"/>
</dbReference>
<dbReference type="Gene3D" id="3.30.450.40">
    <property type="match status" value="2"/>
</dbReference>
<dbReference type="eggNOG" id="KOG3689">
    <property type="taxonomic scope" value="Eukaryota"/>
</dbReference>
<feature type="binding site" evidence="6">
    <location>
        <position position="1089"/>
    </location>
    <ligand>
        <name>Zn(2+)</name>
        <dbReference type="ChEBI" id="CHEBI:29105"/>
        <label>1</label>
    </ligand>
</feature>
<evidence type="ECO:0000313" key="11">
    <source>
        <dbReference type="Proteomes" id="UP000001542"/>
    </source>
</evidence>
<evidence type="ECO:0000256" key="6">
    <source>
        <dbReference type="PIRSR" id="PIRSR623088-3"/>
    </source>
</evidence>
<evidence type="ECO:0000313" key="10">
    <source>
        <dbReference type="EMBL" id="EAY07471.1"/>
    </source>
</evidence>
<dbReference type="GO" id="GO:0046872">
    <property type="term" value="F:metal ion binding"/>
    <property type="evidence" value="ECO:0007669"/>
    <property type="project" value="UniProtKB-KW"/>
</dbReference>
<feature type="binding site" evidence="6">
    <location>
        <position position="1126"/>
    </location>
    <ligand>
        <name>Zn(2+)</name>
        <dbReference type="ChEBI" id="CHEBI:29105"/>
        <label>2</label>
    </ligand>
</feature>
<feature type="binding site" evidence="6">
    <location>
        <position position="1126"/>
    </location>
    <ligand>
        <name>Zn(2+)</name>
        <dbReference type="ChEBI" id="CHEBI:29105"/>
        <label>1</label>
    </ligand>
</feature>
<feature type="active site" description="Proton donor" evidence="4">
    <location>
        <position position="1085"/>
    </location>
</feature>
<feature type="region of interest" description="Disordered" evidence="8">
    <location>
        <begin position="808"/>
        <end position="935"/>
    </location>
</feature>
<dbReference type="InterPro" id="IPR003607">
    <property type="entry name" value="HD/PDEase_dom"/>
</dbReference>
<dbReference type="STRING" id="5722.A2EIP4"/>
<dbReference type="KEGG" id="tva:4765363"/>
<feature type="binding site" evidence="5">
    <location>
        <position position="1290"/>
    </location>
    <ligand>
        <name>AMP</name>
        <dbReference type="ChEBI" id="CHEBI:456215"/>
    </ligand>
</feature>
<gene>
    <name evidence="10" type="ORF">TVAG_499580</name>
</gene>
<dbReference type="PROSITE" id="PS51845">
    <property type="entry name" value="PDEASE_I_2"/>
    <property type="match status" value="1"/>
</dbReference>
<organism evidence="10 11">
    <name type="scientific">Trichomonas vaginalis (strain ATCC PRA-98 / G3)</name>
    <dbReference type="NCBI Taxonomy" id="412133"/>
    <lineage>
        <taxon>Eukaryota</taxon>
        <taxon>Metamonada</taxon>
        <taxon>Parabasalia</taxon>
        <taxon>Trichomonadida</taxon>
        <taxon>Trichomonadidae</taxon>
        <taxon>Trichomonas</taxon>
    </lineage>
</organism>
<evidence type="ECO:0000256" key="1">
    <source>
        <dbReference type="ARBA" id="ARBA00022535"/>
    </source>
</evidence>
<dbReference type="Pfam" id="PF00233">
    <property type="entry name" value="PDEase_I"/>
    <property type="match status" value="1"/>
</dbReference>
<accession>A2EIP4</accession>
<protein>
    <recommendedName>
        <fullName evidence="7">Phosphodiesterase</fullName>
        <ecNumber evidence="7">3.1.4.-</ecNumber>
    </recommendedName>
</protein>
<dbReference type="GO" id="GO:0004115">
    <property type="term" value="F:3',5'-cyclic-AMP phosphodiesterase activity"/>
    <property type="evidence" value="ECO:0000318"/>
    <property type="project" value="GO_Central"/>
</dbReference>
<dbReference type="PANTHER" id="PTHR11347">
    <property type="entry name" value="CYCLIC NUCLEOTIDE PHOSPHODIESTERASE"/>
    <property type="match status" value="1"/>
</dbReference>
<dbReference type="VEuPathDB" id="TrichDB:TVAGG3_0960000"/>
<dbReference type="EC" id="3.1.4.-" evidence="7"/>
<evidence type="ECO:0000256" key="3">
    <source>
        <dbReference type="ARBA" id="ARBA00022801"/>
    </source>
</evidence>
<feature type="compositionally biased region" description="Basic and acidic residues" evidence="8">
    <location>
        <begin position="851"/>
        <end position="864"/>
    </location>
</feature>
<keyword evidence="1" id="KW-0140">cGMP</keyword>
<dbReference type="OrthoDB" id="546632at2759"/>
<evidence type="ECO:0000256" key="5">
    <source>
        <dbReference type="PIRSR" id="PIRSR623088-2"/>
    </source>
</evidence>
<sequence length="1334" mass="149770">MTLRRSTILAIEPRLKDIIKNLDSRNNIKSKKNIGRQIVAPMKQVKSPNQQKIPHQGKINFSISQVYQHIDEPLPSLSFDEMFDEIAQSLLEQPDNIALESGFRRLFKTKIAIVWKYETEKNIFYAPSYRKSVIAGTGIMGEVFRVGSYITAPVQCEHEKFNSANDGALVSPQNNILVFPIDGDNGTIAYVAQISLGLNSQSPFTDYEFKTATKLIEKFKIYGSTLFNRFNTQNISDSLKISQRSAEVVCETFAKYFQCGYVFFIVYRPKTQQYLRITKDSDAENKDFLQEGKLGFSSDSFVYLTAINVPDVTQAANYLPEIDGVDQVAALSMPFVDENECTWVCILKSPKGKPTFSALDENKLQVTIPFACRALSFLFLPKSLDEEIDQFETRLKSLLEVAEILSGVLDIDTLLPTIMNHATKLLSCERCSLFLVDAAHNELVTRFHGGLSNAIRVKIGRGIVGSCAQSGDIVNIKDAYADSRFDRSVDLATGFTTRSLLCIPIENNRGEITGVTEMINKLNDGLFDDDDIKMLLAFNVFCGISIDNARLYKASLDLTRQLRSFIEMTASLNTTANSLNKILEEILQNIKEIVNASRVTLFLIDEVDNSLKEEMNIGEQQKYGTMFANETIQNRKFMLFDHKEVLGHTQTQQLNAAIEKILAAGLDADLLVFGEDEGEYAEEEEFYAEDEMANNISIDQNLQMNLHGMTPHEQYQFAQNNPDINDGGFHPFGGIGVPKSESGHFNFSPNALLKADDEEEEQNQKDDQQNQQENVPVNQFGVPYIQSTHSNLGLIDQNALGNQMMLVTSDDEESSQEQEQPPRKDSPRHVAFPDNPPEGEVPFAHGSPFAEKSDNGNSPDDKKSPPPGSPAPKANPQFNGPEPFSDGQSPFSNALDNGANSFNDDKSSFSDEKNENKESQGGVVEDDEEEDKEGSNEVICCLPLMSSEAATLGVIEISCNWKILSEDVKLLECFSVFASVSIEIFRMKEVATLGEAASEMKSWIADNELQLTSKIPNKLTINMSKLSSVLMVKFNAPDWDGIGLIKVVYAIFDIFDINQTFGVTNERLFRFLSEIRDNYKKVPYHNWRHAVDVMQFVAYQILVSGCNTILSKFEIFAILVACLCHDVGHDGFTNAFNEKAETPLGLLFKNQSVMETHHCSVSIGILSKEECNIFSKLQPNEYKNMWILIIRLILATDMAKHFDILKDINQRVDNGEFDLQKNENDRYSFLEILIKCGDVSNVSRPFELANKWCDVLCEEFFRQGDLEQASGMEYTSPLNDRAHLDKPKSQIGFYTAVCLPLFQTAAKIMPKLQCNVDQVQSNLAQWKAEIEAKQ</sequence>
<dbReference type="SUPFAM" id="SSF55781">
    <property type="entry name" value="GAF domain-like"/>
    <property type="match status" value="4"/>
</dbReference>
<dbReference type="GO" id="GO:0047555">
    <property type="term" value="F:3',5'-cyclic-GMP phosphodiesterase activity"/>
    <property type="evidence" value="ECO:0000318"/>
    <property type="project" value="GO_Central"/>
</dbReference>
<dbReference type="GO" id="GO:0141162">
    <property type="term" value="P:negative regulation of cAMP/PKA signal transduction"/>
    <property type="evidence" value="ECO:0000318"/>
    <property type="project" value="GO_Central"/>
</dbReference>
<dbReference type="GO" id="GO:0007165">
    <property type="term" value="P:signal transduction"/>
    <property type="evidence" value="ECO:0007669"/>
    <property type="project" value="InterPro"/>
</dbReference>
<dbReference type="InterPro" id="IPR003018">
    <property type="entry name" value="GAF"/>
</dbReference>
<dbReference type="CDD" id="cd00077">
    <property type="entry name" value="HDc"/>
    <property type="match status" value="1"/>
</dbReference>
<feature type="region of interest" description="Disordered" evidence="8">
    <location>
        <begin position="717"/>
        <end position="749"/>
    </location>
</feature>
<dbReference type="InParanoid" id="A2EIP4"/>
<feature type="binding site" evidence="6">
    <location>
        <position position="1125"/>
    </location>
    <ligand>
        <name>Zn(2+)</name>
        <dbReference type="ChEBI" id="CHEBI:29105"/>
        <label>1</label>
    </ligand>
</feature>
<evidence type="ECO:0000256" key="7">
    <source>
        <dbReference type="RuleBase" id="RU363067"/>
    </source>
</evidence>
<dbReference type="EMBL" id="DS113399">
    <property type="protein sequence ID" value="EAY07471.1"/>
    <property type="molecule type" value="Genomic_DNA"/>
</dbReference>
<dbReference type="InterPro" id="IPR036971">
    <property type="entry name" value="PDEase_catalytic_dom_sf"/>
</dbReference>
<dbReference type="SMR" id="A2EIP4"/>
<evidence type="ECO:0000256" key="2">
    <source>
        <dbReference type="ARBA" id="ARBA00022723"/>
    </source>
</evidence>
<dbReference type="VEuPathDB" id="TrichDB:TVAG_499580"/>
<dbReference type="PRINTS" id="PR00387">
    <property type="entry name" value="PDIESTERASE1"/>
</dbReference>
<dbReference type="SMART" id="SM00065">
    <property type="entry name" value="GAF"/>
    <property type="match status" value="1"/>
</dbReference>
<reference evidence="10" key="2">
    <citation type="journal article" date="2007" name="Science">
        <title>Draft genome sequence of the sexually transmitted pathogen Trichomonas vaginalis.</title>
        <authorList>
            <person name="Carlton J.M."/>
            <person name="Hirt R.P."/>
            <person name="Silva J.C."/>
            <person name="Delcher A.L."/>
            <person name="Schatz M."/>
            <person name="Zhao Q."/>
            <person name="Wortman J.R."/>
            <person name="Bidwell S.L."/>
            <person name="Alsmark U.C.M."/>
            <person name="Besteiro S."/>
            <person name="Sicheritz-Ponten T."/>
            <person name="Noel C.J."/>
            <person name="Dacks J.B."/>
            <person name="Foster P.G."/>
            <person name="Simillion C."/>
            <person name="Van de Peer Y."/>
            <person name="Miranda-Saavedra D."/>
            <person name="Barton G.J."/>
            <person name="Westrop G.D."/>
            <person name="Mueller S."/>
            <person name="Dessi D."/>
            <person name="Fiori P.L."/>
            <person name="Ren Q."/>
            <person name="Paulsen I."/>
            <person name="Zhang H."/>
            <person name="Bastida-Corcuera F.D."/>
            <person name="Simoes-Barbosa A."/>
            <person name="Brown M.T."/>
            <person name="Hayes R.D."/>
            <person name="Mukherjee M."/>
            <person name="Okumura C.Y."/>
            <person name="Schneider R."/>
            <person name="Smith A.J."/>
            <person name="Vanacova S."/>
            <person name="Villalvazo M."/>
            <person name="Haas B.J."/>
            <person name="Pertea M."/>
            <person name="Feldblyum T.V."/>
            <person name="Utterback T.R."/>
            <person name="Shu C.L."/>
            <person name="Osoegawa K."/>
            <person name="de Jong P.J."/>
            <person name="Hrdy I."/>
            <person name="Horvathova L."/>
            <person name="Zubacova Z."/>
            <person name="Dolezal P."/>
            <person name="Malik S.B."/>
            <person name="Logsdon J.M. Jr."/>
            <person name="Henze K."/>
            <person name="Gupta A."/>
            <person name="Wang C.C."/>
            <person name="Dunne R.L."/>
            <person name="Upcroft J.A."/>
            <person name="Upcroft P."/>
            <person name="White O."/>
            <person name="Salzberg S.L."/>
            <person name="Tang P."/>
            <person name="Chiu C.-H."/>
            <person name="Lee Y.-S."/>
            <person name="Embley T.M."/>
            <person name="Coombs G.H."/>
            <person name="Mottram J.C."/>
            <person name="Tachezy J."/>
            <person name="Fraser-Liggett C.M."/>
            <person name="Johnson P.J."/>
        </authorList>
    </citation>
    <scope>NUCLEOTIDE SEQUENCE [LARGE SCALE GENOMIC DNA]</scope>
    <source>
        <strain evidence="10">G3</strain>
    </source>
</reference>
<feature type="compositionally biased region" description="Basic and acidic residues" evidence="8">
    <location>
        <begin position="903"/>
        <end position="918"/>
    </location>
</feature>
<feature type="binding site" evidence="5">
    <location>
        <begin position="1085"/>
        <end position="1089"/>
    </location>
    <ligand>
        <name>AMP</name>
        <dbReference type="ChEBI" id="CHEBI:456215"/>
    </ligand>
</feature>
<feature type="binding site" evidence="5">
    <location>
        <position position="1238"/>
    </location>
    <ligand>
        <name>AMP</name>
        <dbReference type="ChEBI" id="CHEBI:456215"/>
    </ligand>
</feature>
<feature type="domain" description="PDEase" evidence="9">
    <location>
        <begin position="1012"/>
        <end position="1333"/>
    </location>
</feature>
<keyword evidence="11" id="KW-1185">Reference proteome</keyword>
<keyword evidence="3 7" id="KW-0378">Hydrolase</keyword>
<evidence type="ECO:0000256" key="8">
    <source>
        <dbReference type="SAM" id="MobiDB-lite"/>
    </source>
</evidence>
<feature type="compositionally biased region" description="Polar residues" evidence="8">
    <location>
        <begin position="886"/>
        <end position="899"/>
    </location>
</feature>
<dbReference type="Pfam" id="PF01590">
    <property type="entry name" value="GAF"/>
    <property type="match status" value="1"/>
</dbReference>
<dbReference type="InterPro" id="IPR023088">
    <property type="entry name" value="PDEase"/>
</dbReference>
<comment type="similarity">
    <text evidence="7">Belongs to the cyclic nucleotide phosphodiesterase family.</text>
</comment>
<dbReference type="RefSeq" id="XP_001319694.1">
    <property type="nucleotide sequence ID" value="XM_001319659.1"/>
</dbReference>
<feature type="binding site" evidence="5">
    <location>
        <position position="1126"/>
    </location>
    <ligand>
        <name>AMP</name>
        <dbReference type="ChEBI" id="CHEBI:456215"/>
    </ligand>
</feature>
<name>A2EIP4_TRIV3</name>
<evidence type="ECO:0000256" key="4">
    <source>
        <dbReference type="PIRSR" id="PIRSR623088-1"/>
    </source>
</evidence>